<evidence type="ECO:0000313" key="10">
    <source>
        <dbReference type="Proteomes" id="UP000198327"/>
    </source>
</evidence>
<gene>
    <name evidence="9" type="ORF">SAMN05421642_12710</name>
</gene>
<name>A0A239N2Z5_9NOCA</name>
<feature type="domain" description="ABC transmembrane type-1" evidence="8">
    <location>
        <begin position="94"/>
        <end position="291"/>
    </location>
</feature>
<dbReference type="InterPro" id="IPR045621">
    <property type="entry name" value="BPD_transp_1_N"/>
</dbReference>
<dbReference type="PANTHER" id="PTHR43163">
    <property type="entry name" value="DIPEPTIDE TRANSPORT SYSTEM PERMEASE PROTEIN DPPB-RELATED"/>
    <property type="match status" value="1"/>
</dbReference>
<feature type="transmembrane region" description="Helical" evidence="7">
    <location>
        <begin position="226"/>
        <end position="252"/>
    </location>
</feature>
<evidence type="ECO:0000256" key="3">
    <source>
        <dbReference type="ARBA" id="ARBA00022475"/>
    </source>
</evidence>
<evidence type="ECO:0000256" key="7">
    <source>
        <dbReference type="RuleBase" id="RU363032"/>
    </source>
</evidence>
<evidence type="ECO:0000256" key="4">
    <source>
        <dbReference type="ARBA" id="ARBA00022692"/>
    </source>
</evidence>
<proteinExistence type="inferred from homology"/>
<dbReference type="Proteomes" id="UP000198327">
    <property type="component" value="Unassembled WGS sequence"/>
</dbReference>
<dbReference type="OrthoDB" id="4695618at2"/>
<dbReference type="Pfam" id="PF19300">
    <property type="entry name" value="BPD_transp_1_N"/>
    <property type="match status" value="1"/>
</dbReference>
<evidence type="ECO:0000256" key="2">
    <source>
        <dbReference type="ARBA" id="ARBA00022448"/>
    </source>
</evidence>
<feature type="transmembrane region" description="Helical" evidence="7">
    <location>
        <begin position="168"/>
        <end position="188"/>
    </location>
</feature>
<protein>
    <submittedName>
        <fullName evidence="9">Peptide/nickel transport system permease protein</fullName>
    </submittedName>
</protein>
<dbReference type="PANTHER" id="PTHR43163:SF6">
    <property type="entry name" value="DIPEPTIDE TRANSPORT SYSTEM PERMEASE PROTEIN DPPB-RELATED"/>
    <property type="match status" value="1"/>
</dbReference>
<evidence type="ECO:0000256" key="1">
    <source>
        <dbReference type="ARBA" id="ARBA00004651"/>
    </source>
</evidence>
<feature type="transmembrane region" description="Helical" evidence="7">
    <location>
        <begin position="133"/>
        <end position="156"/>
    </location>
</feature>
<evidence type="ECO:0000259" key="8">
    <source>
        <dbReference type="PROSITE" id="PS50928"/>
    </source>
</evidence>
<dbReference type="AlphaFoldDB" id="A0A239N2Z5"/>
<dbReference type="GO" id="GO:0005886">
    <property type="term" value="C:plasma membrane"/>
    <property type="evidence" value="ECO:0007669"/>
    <property type="project" value="UniProtKB-SubCell"/>
</dbReference>
<keyword evidence="2 7" id="KW-0813">Transport</keyword>
<comment type="similarity">
    <text evidence="7">Belongs to the binding-protein-dependent transport system permease family.</text>
</comment>
<sequence>MFGYIVKRLASAGVVIFLVLTAIFFVTQLLGDPVQLVLGDTANTEQIAAVRERLGLDQPILQQYFNFVSNAFHGTFGDSFWQQQPALGLVLSRLPATFLLALATIAIIVPIGITLGVLAAYRQGSVIERIINVFSVMGSSLVSFWLALMLILLFAVTLRVLPTSGSGSFAHIILPATTLAILQIGTLAQVTRVGVAEQLTSSYVSAARARGLSPSRVMTRYALRNALIPIFTVSSSMVIVLVNGAVIAEVVFGWPGIGLLTLQAIQQGDLPLIQAAVFVTASSIVLLTLLVDLTYPWINPRVRLQ</sequence>
<dbReference type="CDD" id="cd06261">
    <property type="entry name" value="TM_PBP2"/>
    <property type="match status" value="1"/>
</dbReference>
<dbReference type="InterPro" id="IPR000515">
    <property type="entry name" value="MetI-like"/>
</dbReference>
<reference evidence="10" key="1">
    <citation type="submission" date="2017-06" db="EMBL/GenBank/DDBJ databases">
        <authorList>
            <person name="Varghese N."/>
            <person name="Submissions S."/>
        </authorList>
    </citation>
    <scope>NUCLEOTIDE SEQUENCE [LARGE SCALE GENOMIC DNA]</scope>
    <source>
        <strain evidence="10">JCM 23211</strain>
    </source>
</reference>
<keyword evidence="10" id="KW-1185">Reference proteome</keyword>
<dbReference type="EMBL" id="FZOW01000027">
    <property type="protein sequence ID" value="SNT48558.1"/>
    <property type="molecule type" value="Genomic_DNA"/>
</dbReference>
<comment type="subcellular location">
    <subcellularLocation>
        <location evidence="1 7">Cell membrane</location>
        <topology evidence="1 7">Multi-pass membrane protein</topology>
    </subcellularLocation>
</comment>
<feature type="transmembrane region" description="Helical" evidence="7">
    <location>
        <begin position="98"/>
        <end position="121"/>
    </location>
</feature>
<keyword evidence="6 7" id="KW-0472">Membrane</keyword>
<feature type="transmembrane region" description="Helical" evidence="7">
    <location>
        <begin position="272"/>
        <end position="295"/>
    </location>
</feature>
<dbReference type="InterPro" id="IPR035906">
    <property type="entry name" value="MetI-like_sf"/>
</dbReference>
<dbReference type="Pfam" id="PF00528">
    <property type="entry name" value="BPD_transp_1"/>
    <property type="match status" value="1"/>
</dbReference>
<dbReference type="GO" id="GO:0055085">
    <property type="term" value="P:transmembrane transport"/>
    <property type="evidence" value="ECO:0007669"/>
    <property type="project" value="InterPro"/>
</dbReference>
<accession>A0A239N2Z5</accession>
<evidence type="ECO:0000313" key="9">
    <source>
        <dbReference type="EMBL" id="SNT48558.1"/>
    </source>
</evidence>
<dbReference type="SUPFAM" id="SSF161098">
    <property type="entry name" value="MetI-like"/>
    <property type="match status" value="1"/>
</dbReference>
<dbReference type="Gene3D" id="1.10.3720.10">
    <property type="entry name" value="MetI-like"/>
    <property type="match status" value="1"/>
</dbReference>
<keyword evidence="5 7" id="KW-1133">Transmembrane helix</keyword>
<organism evidence="9 10">
    <name type="scientific">Rhodococcoides kyotonense</name>
    <dbReference type="NCBI Taxonomy" id="398843"/>
    <lineage>
        <taxon>Bacteria</taxon>
        <taxon>Bacillati</taxon>
        <taxon>Actinomycetota</taxon>
        <taxon>Actinomycetes</taxon>
        <taxon>Mycobacteriales</taxon>
        <taxon>Nocardiaceae</taxon>
        <taxon>Rhodococcoides</taxon>
    </lineage>
</organism>
<evidence type="ECO:0000256" key="5">
    <source>
        <dbReference type="ARBA" id="ARBA00022989"/>
    </source>
</evidence>
<dbReference type="PROSITE" id="PS50928">
    <property type="entry name" value="ABC_TM1"/>
    <property type="match status" value="1"/>
</dbReference>
<dbReference type="RefSeq" id="WP_089252213.1">
    <property type="nucleotide sequence ID" value="NZ_FZOW01000027.1"/>
</dbReference>
<feature type="transmembrane region" description="Helical" evidence="7">
    <location>
        <begin position="12"/>
        <end position="31"/>
    </location>
</feature>
<evidence type="ECO:0000256" key="6">
    <source>
        <dbReference type="ARBA" id="ARBA00023136"/>
    </source>
</evidence>
<keyword evidence="4 7" id="KW-0812">Transmembrane</keyword>
<keyword evidence="3" id="KW-1003">Cell membrane</keyword>